<comment type="caution">
    <text evidence="1">The sequence shown here is derived from an EMBL/GenBank/DDBJ whole genome shotgun (WGS) entry which is preliminary data.</text>
</comment>
<proteinExistence type="predicted"/>
<protein>
    <submittedName>
        <fullName evidence="1">Uncharacterized protein</fullName>
    </submittedName>
</protein>
<accession>A0A3D9UAP5</accession>
<dbReference type="Proteomes" id="UP000256294">
    <property type="component" value="Unassembled WGS sequence"/>
</dbReference>
<sequence length="77" mass="8502">MRHYRSVMVLSTQLTIPKCKLVSLGNDTKKNSSHIYNCCFCFVFDAFLKLYTGLAAINAATLSASVLSPNALYAFSM</sequence>
<gene>
    <name evidence="1" type="ORF">BDD26_1229</name>
</gene>
<evidence type="ECO:0000313" key="1">
    <source>
        <dbReference type="EMBL" id="REF26568.1"/>
    </source>
</evidence>
<dbReference type="EMBL" id="QTUB01000001">
    <property type="protein sequence ID" value="REF26568.1"/>
    <property type="molecule type" value="Genomic_DNA"/>
</dbReference>
<keyword evidence="2" id="KW-1185">Reference proteome</keyword>
<organism evidence="1 2">
    <name type="scientific">Xenorhabdus cabanillasii</name>
    <dbReference type="NCBI Taxonomy" id="351673"/>
    <lineage>
        <taxon>Bacteria</taxon>
        <taxon>Pseudomonadati</taxon>
        <taxon>Pseudomonadota</taxon>
        <taxon>Gammaproteobacteria</taxon>
        <taxon>Enterobacterales</taxon>
        <taxon>Morganellaceae</taxon>
        <taxon>Xenorhabdus</taxon>
    </lineage>
</organism>
<name>A0A3D9UAP5_9GAMM</name>
<dbReference type="AlphaFoldDB" id="A0A3D9UAP5"/>
<evidence type="ECO:0000313" key="2">
    <source>
        <dbReference type="Proteomes" id="UP000256294"/>
    </source>
</evidence>
<reference evidence="1 2" key="1">
    <citation type="submission" date="2018-08" db="EMBL/GenBank/DDBJ databases">
        <title>Genomic Encyclopedia of Archaeal and Bacterial Type Strains, Phase II (KMG-II): from individual species to whole genera.</title>
        <authorList>
            <person name="Goeker M."/>
        </authorList>
    </citation>
    <scope>NUCLEOTIDE SEQUENCE [LARGE SCALE GENOMIC DNA]</scope>
    <source>
        <strain evidence="1 2">DSM 17905</strain>
    </source>
</reference>